<evidence type="ECO:0000256" key="1">
    <source>
        <dbReference type="PIRSR" id="PIRSR001221-1"/>
    </source>
</evidence>
<evidence type="ECO:0000313" key="2">
    <source>
        <dbReference type="EnsemblMetazoa" id="RPRC009135-PA"/>
    </source>
</evidence>
<reference evidence="2" key="1">
    <citation type="submission" date="2015-05" db="UniProtKB">
        <authorList>
            <consortium name="EnsemblMetazoa"/>
        </authorList>
    </citation>
    <scope>IDENTIFICATION</scope>
</reference>
<dbReference type="PANTHER" id="PTHR43372">
    <property type="entry name" value="FATTY-ACID AMIDE HYDROLASE"/>
    <property type="match status" value="1"/>
</dbReference>
<dbReference type="GO" id="GO:0012505">
    <property type="term" value="C:endomembrane system"/>
    <property type="evidence" value="ECO:0007669"/>
    <property type="project" value="TreeGrafter"/>
</dbReference>
<protein>
    <submittedName>
        <fullName evidence="2">Amidase domain-containing protein</fullName>
    </submittedName>
</protein>
<dbReference type="VEuPathDB" id="VectorBase:RPRC009135"/>
<dbReference type="EnsemblMetazoa" id="RPRC009135-RA">
    <property type="protein sequence ID" value="RPRC009135-PA"/>
    <property type="gene ID" value="RPRC009135"/>
</dbReference>
<dbReference type="InterPro" id="IPR052739">
    <property type="entry name" value="FAAH2"/>
</dbReference>
<dbReference type="HOGENOM" id="CLU_009600_16_1_1"/>
<keyword evidence="3" id="KW-1185">Reference proteome</keyword>
<dbReference type="EMBL" id="ACPB03016841">
    <property type="status" value="NOT_ANNOTATED_CDS"/>
    <property type="molecule type" value="Genomic_DNA"/>
</dbReference>
<dbReference type="PIRSF" id="PIRSF001221">
    <property type="entry name" value="Amidase_fungi"/>
    <property type="match status" value="1"/>
</dbReference>
<dbReference type="InParanoid" id="T1HYL5"/>
<dbReference type="SUPFAM" id="SSF75304">
    <property type="entry name" value="Amidase signature (AS) enzymes"/>
    <property type="match status" value="1"/>
</dbReference>
<dbReference type="eggNOG" id="KOG1212">
    <property type="taxonomic scope" value="Eukaryota"/>
</dbReference>
<dbReference type="PANTHER" id="PTHR43372:SF2">
    <property type="entry name" value="IP13792P"/>
    <property type="match status" value="1"/>
</dbReference>
<feature type="active site" description="Charge relay system" evidence="1">
    <location>
        <position position="220"/>
    </location>
</feature>
<evidence type="ECO:0000313" key="3">
    <source>
        <dbReference type="Proteomes" id="UP000015103"/>
    </source>
</evidence>
<sequence>CPSDMRSTELLNNPLYLFQMWGFFMKEMIRLFQFFIFIFVWPYSKFFSLRTKRERVPSICNPLLTKSGLELAEMIRNQKVTCTEVVLAFITRMQTVNPIINGIVQDRFEDALNQAKLVDEMIQANPDPNYWETTKPLLGVPLTVKECIAVSGMSHNAGRTIPEQRIAKKDAEAVANLRSAGAIPIAVTNTPELCYFWESYNRKTGLTKNPYDVQRTAGGSSGGECAMLGAGASTIGLGSDVIGSGRLPAHFCGVFGHKPSSHIISNDGHIPNSSEEEWDEFLVMVPLSTHAVDLPIILTAAAPKNAQFLNLDKPVDFSTIKVFYLEEQKTLLTSKIHPDIKDAIRRSAFHFKQYGAYISKFDNSLEALSTIMMRMKAPNNIFQRSEDPQDFSMWDVLREVVLDIFGCSKFHTYSVFYGFTKKCSEVLPKSYETNMRKLKEELGKYMEELLGDCGVLILPVFFDTAHKHYRMYYKFTNVIYLSVANLLGIPATVCPAGLSKSGLPFGIQIIANRNQDRLTLAVAKELENVFGGWTPVSAEESNNLQNIV</sequence>
<dbReference type="Gene3D" id="3.90.1300.10">
    <property type="entry name" value="Amidase signature (AS) domain"/>
    <property type="match status" value="1"/>
</dbReference>
<dbReference type="InterPro" id="IPR036928">
    <property type="entry name" value="AS_sf"/>
</dbReference>
<dbReference type="Proteomes" id="UP000015103">
    <property type="component" value="Unassembled WGS sequence"/>
</dbReference>
<dbReference type="AlphaFoldDB" id="T1HYL5"/>
<name>T1HYL5_RHOPR</name>
<dbReference type="STRING" id="13249.T1HYL5"/>
<feature type="active site" description="Acyl-ester intermediate" evidence="1">
    <location>
        <position position="244"/>
    </location>
</feature>
<feature type="active site" description="Charge relay system" evidence="1">
    <location>
        <position position="145"/>
    </location>
</feature>
<dbReference type="FunCoup" id="T1HYL5">
    <property type="interactions" value="5"/>
</dbReference>
<proteinExistence type="predicted"/>
<organism evidence="2 3">
    <name type="scientific">Rhodnius prolixus</name>
    <name type="common">Triatomid bug</name>
    <dbReference type="NCBI Taxonomy" id="13249"/>
    <lineage>
        <taxon>Eukaryota</taxon>
        <taxon>Metazoa</taxon>
        <taxon>Ecdysozoa</taxon>
        <taxon>Arthropoda</taxon>
        <taxon>Hexapoda</taxon>
        <taxon>Insecta</taxon>
        <taxon>Pterygota</taxon>
        <taxon>Neoptera</taxon>
        <taxon>Paraneoptera</taxon>
        <taxon>Hemiptera</taxon>
        <taxon>Heteroptera</taxon>
        <taxon>Panheteroptera</taxon>
        <taxon>Cimicomorpha</taxon>
        <taxon>Reduviidae</taxon>
        <taxon>Triatominae</taxon>
        <taxon>Rhodnius</taxon>
    </lineage>
</organism>
<dbReference type="Pfam" id="PF01425">
    <property type="entry name" value="Amidase"/>
    <property type="match status" value="1"/>
</dbReference>
<dbReference type="OMA" id="KEARCID"/>
<dbReference type="InterPro" id="IPR023631">
    <property type="entry name" value="Amidase_dom"/>
</dbReference>
<accession>T1HYL5</accession>